<keyword evidence="8" id="KW-1185">Reference proteome</keyword>
<feature type="compositionally biased region" description="Low complexity" evidence="5">
    <location>
        <begin position="262"/>
        <end position="293"/>
    </location>
</feature>
<dbReference type="PANTHER" id="PTHR45658">
    <property type="entry name" value="GATA TRANSCRIPTION FACTOR"/>
    <property type="match status" value="1"/>
</dbReference>
<dbReference type="AlphaFoldDB" id="A0A5C3M535"/>
<sequence>MSSDGRYMYHHQQSGVATNYDYPPYQQQHPPPHSYDNTQIVQAPLRSMRTSSGSQPISPHQQTHHQAHQSTHQPAHQQSTHQPAHQQSTHQPAHQQSTHQPAHQQSTHQPAHQSSHQPSHQPTHQSTHQPTHQSPHQSTHYQTQAPPPSAYPPQSYPTTQYIQQQQPPPPIQQSPQPPQWTNDGWGQYNQSYPPPAPAPQPQPQPQPTHPPHPTHVEPPFASGPRRPEPTSSGQIGHRGYIPVPQSNSVDRRVEERQHHAQQHQQQQQQHQQHQHQQQPQHQPQPPQQQQQQPSQPPPPSNPVPTPSQPKIKRPEHDSPPIAAASPGTPTGLDFLKLLDSYRTVIDGTEALSQPGALTTAPGRPPASETLERMLQSAAYGMQMLESATTVQQPTPISDTRSPKEKEPEEPAKEPANGTSAAPNKRQKTTDDGATTQEGQTCLGCGATSTPEWRRGPLGPRTLCNACGLVYAKMIKRRFRGKTETTKKSNPNGQNNNNTRTCTICPAGTTCMGHGEESEEGGSEEDDGDYNSQERRSEMGDVRRD</sequence>
<feature type="region of interest" description="Disordered" evidence="5">
    <location>
        <begin position="1"/>
        <end position="333"/>
    </location>
</feature>
<dbReference type="EMBL" id="ML213599">
    <property type="protein sequence ID" value="TFK39496.1"/>
    <property type="molecule type" value="Genomic_DNA"/>
</dbReference>
<feature type="compositionally biased region" description="Basic and acidic residues" evidence="5">
    <location>
        <begin position="400"/>
        <end position="412"/>
    </location>
</feature>
<feature type="compositionally biased region" description="Low complexity" evidence="5">
    <location>
        <begin position="156"/>
        <end position="165"/>
    </location>
</feature>
<accession>A0A5C3M535</accession>
<feature type="compositionally biased region" description="Polar residues" evidence="5">
    <location>
        <begin position="48"/>
        <end position="57"/>
    </location>
</feature>
<feature type="compositionally biased region" description="Low complexity" evidence="5">
    <location>
        <begin position="68"/>
        <end position="144"/>
    </location>
</feature>
<evidence type="ECO:0000256" key="1">
    <source>
        <dbReference type="ARBA" id="ARBA00022723"/>
    </source>
</evidence>
<dbReference type="InterPro" id="IPR000679">
    <property type="entry name" value="Znf_GATA"/>
</dbReference>
<dbReference type="GO" id="GO:0006355">
    <property type="term" value="P:regulation of DNA-templated transcription"/>
    <property type="evidence" value="ECO:0007669"/>
    <property type="project" value="InterPro"/>
</dbReference>
<evidence type="ECO:0000256" key="4">
    <source>
        <dbReference type="PROSITE-ProRule" id="PRU00094"/>
    </source>
</evidence>
<feature type="domain" description="GATA-type" evidence="6">
    <location>
        <begin position="435"/>
        <end position="470"/>
    </location>
</feature>
<dbReference type="Pfam" id="PF00320">
    <property type="entry name" value="GATA"/>
    <property type="match status" value="1"/>
</dbReference>
<protein>
    <recommendedName>
        <fullName evidence="6">GATA-type domain-containing protein</fullName>
    </recommendedName>
</protein>
<dbReference type="Proteomes" id="UP000308652">
    <property type="component" value="Unassembled WGS sequence"/>
</dbReference>
<dbReference type="PRINTS" id="PR01217">
    <property type="entry name" value="PRICHEXTENSN"/>
</dbReference>
<organism evidence="7 8">
    <name type="scientific">Crucibulum laeve</name>
    <dbReference type="NCBI Taxonomy" id="68775"/>
    <lineage>
        <taxon>Eukaryota</taxon>
        <taxon>Fungi</taxon>
        <taxon>Dikarya</taxon>
        <taxon>Basidiomycota</taxon>
        <taxon>Agaricomycotina</taxon>
        <taxon>Agaricomycetes</taxon>
        <taxon>Agaricomycetidae</taxon>
        <taxon>Agaricales</taxon>
        <taxon>Agaricineae</taxon>
        <taxon>Nidulariaceae</taxon>
        <taxon>Crucibulum</taxon>
    </lineage>
</organism>
<dbReference type="GO" id="GO:0008270">
    <property type="term" value="F:zinc ion binding"/>
    <property type="evidence" value="ECO:0007669"/>
    <property type="project" value="UniProtKB-KW"/>
</dbReference>
<feature type="compositionally biased region" description="Acidic residues" evidence="5">
    <location>
        <begin position="516"/>
        <end position="528"/>
    </location>
</feature>
<evidence type="ECO:0000313" key="8">
    <source>
        <dbReference type="Proteomes" id="UP000308652"/>
    </source>
</evidence>
<dbReference type="SMART" id="SM00401">
    <property type="entry name" value="ZnF_GATA"/>
    <property type="match status" value="1"/>
</dbReference>
<feature type="region of interest" description="Disordered" evidence="5">
    <location>
        <begin position="386"/>
        <end position="437"/>
    </location>
</feature>
<feature type="region of interest" description="Disordered" evidence="5">
    <location>
        <begin position="479"/>
        <end position="499"/>
    </location>
</feature>
<feature type="compositionally biased region" description="Pro residues" evidence="5">
    <location>
        <begin position="166"/>
        <end position="178"/>
    </location>
</feature>
<feature type="compositionally biased region" description="Pro residues" evidence="5">
    <location>
        <begin position="145"/>
        <end position="155"/>
    </location>
</feature>
<dbReference type="OrthoDB" id="2162994at2759"/>
<evidence type="ECO:0000256" key="5">
    <source>
        <dbReference type="SAM" id="MobiDB-lite"/>
    </source>
</evidence>
<evidence type="ECO:0000256" key="3">
    <source>
        <dbReference type="ARBA" id="ARBA00022833"/>
    </source>
</evidence>
<dbReference type="STRING" id="68775.A0A5C3M535"/>
<feature type="compositionally biased region" description="Polar residues" evidence="5">
    <location>
        <begin position="386"/>
        <end position="399"/>
    </location>
</feature>
<evidence type="ECO:0000256" key="2">
    <source>
        <dbReference type="ARBA" id="ARBA00022771"/>
    </source>
</evidence>
<feature type="region of interest" description="Disordered" evidence="5">
    <location>
        <begin position="512"/>
        <end position="544"/>
    </location>
</feature>
<gene>
    <name evidence="7" type="ORF">BDQ12DRAFT_58228</name>
</gene>
<feature type="compositionally biased region" description="Pro residues" evidence="5">
    <location>
        <begin position="294"/>
        <end position="307"/>
    </location>
</feature>
<dbReference type="GO" id="GO:0043565">
    <property type="term" value="F:sequence-specific DNA binding"/>
    <property type="evidence" value="ECO:0007669"/>
    <property type="project" value="InterPro"/>
</dbReference>
<dbReference type="InterPro" id="IPR051140">
    <property type="entry name" value="GATA_TF"/>
</dbReference>
<dbReference type="CDD" id="cd00202">
    <property type="entry name" value="ZnF_GATA"/>
    <property type="match status" value="1"/>
</dbReference>
<keyword evidence="3" id="KW-0862">Zinc</keyword>
<name>A0A5C3M535_9AGAR</name>
<feature type="compositionally biased region" description="Basic and acidic residues" evidence="5">
    <location>
        <begin position="249"/>
        <end position="258"/>
    </location>
</feature>
<feature type="compositionally biased region" description="Polar residues" evidence="5">
    <location>
        <begin position="180"/>
        <end position="191"/>
    </location>
</feature>
<dbReference type="PANTHER" id="PTHR45658:SF18">
    <property type="entry name" value="PROTEIN GAT2"/>
    <property type="match status" value="1"/>
</dbReference>
<keyword evidence="1" id="KW-0479">Metal-binding</keyword>
<dbReference type="PROSITE" id="PS50114">
    <property type="entry name" value="GATA_ZN_FINGER_2"/>
    <property type="match status" value="1"/>
</dbReference>
<reference evidence="7 8" key="1">
    <citation type="journal article" date="2019" name="Nat. Ecol. Evol.">
        <title>Megaphylogeny resolves global patterns of mushroom evolution.</title>
        <authorList>
            <person name="Varga T."/>
            <person name="Krizsan K."/>
            <person name="Foldi C."/>
            <person name="Dima B."/>
            <person name="Sanchez-Garcia M."/>
            <person name="Sanchez-Ramirez S."/>
            <person name="Szollosi G.J."/>
            <person name="Szarkandi J.G."/>
            <person name="Papp V."/>
            <person name="Albert L."/>
            <person name="Andreopoulos W."/>
            <person name="Angelini C."/>
            <person name="Antonin V."/>
            <person name="Barry K.W."/>
            <person name="Bougher N.L."/>
            <person name="Buchanan P."/>
            <person name="Buyck B."/>
            <person name="Bense V."/>
            <person name="Catcheside P."/>
            <person name="Chovatia M."/>
            <person name="Cooper J."/>
            <person name="Damon W."/>
            <person name="Desjardin D."/>
            <person name="Finy P."/>
            <person name="Geml J."/>
            <person name="Haridas S."/>
            <person name="Hughes K."/>
            <person name="Justo A."/>
            <person name="Karasinski D."/>
            <person name="Kautmanova I."/>
            <person name="Kiss B."/>
            <person name="Kocsube S."/>
            <person name="Kotiranta H."/>
            <person name="LaButti K.M."/>
            <person name="Lechner B.E."/>
            <person name="Liimatainen K."/>
            <person name="Lipzen A."/>
            <person name="Lukacs Z."/>
            <person name="Mihaltcheva S."/>
            <person name="Morgado L.N."/>
            <person name="Niskanen T."/>
            <person name="Noordeloos M.E."/>
            <person name="Ohm R.A."/>
            <person name="Ortiz-Santana B."/>
            <person name="Ovrebo C."/>
            <person name="Racz N."/>
            <person name="Riley R."/>
            <person name="Savchenko A."/>
            <person name="Shiryaev A."/>
            <person name="Soop K."/>
            <person name="Spirin V."/>
            <person name="Szebenyi C."/>
            <person name="Tomsovsky M."/>
            <person name="Tulloss R.E."/>
            <person name="Uehling J."/>
            <person name="Grigoriev I.V."/>
            <person name="Vagvolgyi C."/>
            <person name="Papp T."/>
            <person name="Martin F.M."/>
            <person name="Miettinen O."/>
            <person name="Hibbett D.S."/>
            <person name="Nagy L.G."/>
        </authorList>
    </citation>
    <scope>NUCLEOTIDE SEQUENCE [LARGE SCALE GENOMIC DNA]</scope>
    <source>
        <strain evidence="7 8">CBS 166.37</strain>
    </source>
</reference>
<dbReference type="Gene3D" id="3.30.50.10">
    <property type="entry name" value="Erythroid Transcription Factor GATA-1, subunit A"/>
    <property type="match status" value="1"/>
</dbReference>
<keyword evidence="2 4" id="KW-0863">Zinc-finger</keyword>
<dbReference type="SUPFAM" id="SSF57716">
    <property type="entry name" value="Glucocorticoid receptor-like (DNA-binding domain)"/>
    <property type="match status" value="1"/>
</dbReference>
<proteinExistence type="predicted"/>
<feature type="compositionally biased region" description="Basic and acidic residues" evidence="5">
    <location>
        <begin position="531"/>
        <end position="544"/>
    </location>
</feature>
<dbReference type="InterPro" id="IPR013088">
    <property type="entry name" value="Znf_NHR/GATA"/>
</dbReference>
<evidence type="ECO:0000313" key="7">
    <source>
        <dbReference type="EMBL" id="TFK39496.1"/>
    </source>
</evidence>
<feature type="compositionally biased region" description="Pro residues" evidence="5">
    <location>
        <begin position="192"/>
        <end position="213"/>
    </location>
</feature>
<evidence type="ECO:0000259" key="6">
    <source>
        <dbReference type="PROSITE" id="PS50114"/>
    </source>
</evidence>